<dbReference type="InterPro" id="IPR016181">
    <property type="entry name" value="Acyl_CoA_acyltransferase"/>
</dbReference>
<keyword evidence="2" id="KW-0012">Acyltransferase</keyword>
<protein>
    <submittedName>
        <fullName evidence="5">RimJ/RimL family protein N-acetyltransferase</fullName>
    </submittedName>
</protein>
<evidence type="ECO:0000256" key="2">
    <source>
        <dbReference type="ARBA" id="ARBA00023315"/>
    </source>
</evidence>
<dbReference type="Gene3D" id="3.40.630.30">
    <property type="match status" value="1"/>
</dbReference>
<feature type="domain" description="N-acetyltransferase" evidence="4">
    <location>
        <begin position="14"/>
        <end position="181"/>
    </location>
</feature>
<keyword evidence="1" id="KW-0808">Transferase</keyword>
<reference evidence="5" key="1">
    <citation type="submission" date="2021-01" db="EMBL/GenBank/DDBJ databases">
        <title>Genomic Encyclopedia of Type Strains, Phase IV (KMG-IV): sequencing the most valuable type-strain genomes for metagenomic binning, comparative biology and taxonomic classification.</title>
        <authorList>
            <person name="Goeker M."/>
        </authorList>
    </citation>
    <scope>NUCLEOTIDE SEQUENCE</scope>
    <source>
        <strain evidence="5">DSM 21943</strain>
    </source>
</reference>
<dbReference type="PROSITE" id="PS51186">
    <property type="entry name" value="GNAT"/>
    <property type="match status" value="1"/>
</dbReference>
<evidence type="ECO:0000313" key="5">
    <source>
        <dbReference type="EMBL" id="MBM7839210.1"/>
    </source>
</evidence>
<dbReference type="PANTHER" id="PTHR43792">
    <property type="entry name" value="GNAT FAMILY, PUTATIVE (AFU_ORTHOLOGUE AFUA_3G00765)-RELATED-RELATED"/>
    <property type="match status" value="1"/>
</dbReference>
<gene>
    <name evidence="5" type="ORF">JOC54_002481</name>
</gene>
<accession>A0ABS2SVD9</accession>
<evidence type="ECO:0000259" key="4">
    <source>
        <dbReference type="PROSITE" id="PS51186"/>
    </source>
</evidence>
<dbReference type="SUPFAM" id="SSF55729">
    <property type="entry name" value="Acyl-CoA N-acyltransferases (Nat)"/>
    <property type="match status" value="1"/>
</dbReference>
<evidence type="ECO:0000256" key="1">
    <source>
        <dbReference type="ARBA" id="ARBA00022679"/>
    </source>
</evidence>
<evidence type="ECO:0000313" key="6">
    <source>
        <dbReference type="Proteomes" id="UP001179280"/>
    </source>
</evidence>
<dbReference type="RefSeq" id="WP_051992021.1">
    <property type="nucleotide sequence ID" value="NZ_JAFBCV010000007.1"/>
</dbReference>
<dbReference type="InterPro" id="IPR051531">
    <property type="entry name" value="N-acetyltransferase"/>
</dbReference>
<sequence length="193" mass="21776">MYNKFDETMTTERLELRLFNQDDAEEVSRLCNNYNIFKTTRSLPYPYPIEAAKQWIASLEQNKNGDKGYTFAVTDKKSSILYGAIGLSNNAADQNGELAYWIGEPYWGSGYGTEAAKAMIAFAFAEKGYHRVYARFFKSNPASGKIMEKCGMTYEGTLAQHVLKEGNFEDMVHYGIIHPNSNEASDANEIKVV</sequence>
<keyword evidence="6" id="KW-1185">Reference proteome</keyword>
<name>A0ABS2SVD9_9BACI</name>
<proteinExistence type="inferred from homology"/>
<dbReference type="Proteomes" id="UP001179280">
    <property type="component" value="Unassembled WGS sequence"/>
</dbReference>
<dbReference type="PANTHER" id="PTHR43792:SF8">
    <property type="entry name" value="[RIBOSOMAL PROTEIN US5]-ALANINE N-ACETYLTRANSFERASE"/>
    <property type="match status" value="1"/>
</dbReference>
<evidence type="ECO:0000256" key="3">
    <source>
        <dbReference type="ARBA" id="ARBA00038502"/>
    </source>
</evidence>
<comment type="similarity">
    <text evidence="3">Belongs to the acetyltransferase family. RimJ subfamily.</text>
</comment>
<comment type="caution">
    <text evidence="5">The sequence shown here is derived from an EMBL/GenBank/DDBJ whole genome shotgun (WGS) entry which is preliminary data.</text>
</comment>
<dbReference type="EMBL" id="JAFBCV010000007">
    <property type="protein sequence ID" value="MBM7839210.1"/>
    <property type="molecule type" value="Genomic_DNA"/>
</dbReference>
<dbReference type="Pfam" id="PF13302">
    <property type="entry name" value="Acetyltransf_3"/>
    <property type="match status" value="1"/>
</dbReference>
<dbReference type="InterPro" id="IPR000182">
    <property type="entry name" value="GNAT_dom"/>
</dbReference>
<organism evidence="5 6">
    <name type="scientific">Shouchella xiaoxiensis</name>
    <dbReference type="NCBI Taxonomy" id="766895"/>
    <lineage>
        <taxon>Bacteria</taxon>
        <taxon>Bacillati</taxon>
        <taxon>Bacillota</taxon>
        <taxon>Bacilli</taxon>
        <taxon>Bacillales</taxon>
        <taxon>Bacillaceae</taxon>
        <taxon>Shouchella</taxon>
    </lineage>
</organism>